<proteinExistence type="predicted"/>
<keyword evidence="1" id="KW-1185">Reference proteome</keyword>
<dbReference type="Proteomes" id="UP000050741">
    <property type="component" value="Unassembled WGS sequence"/>
</dbReference>
<dbReference type="AlphaFoldDB" id="A0A183C1A4"/>
<dbReference type="InterPro" id="IPR037219">
    <property type="entry name" value="Peptidase_M41-like"/>
</dbReference>
<sequence>MLKLAGKIAEELFFGNYSAGCCSDLEQARAFAMRGKHAACGEEEEARTAKHECGHLFCLWYLEEAAAFLEYGGKCAEEIFFGTSSAGCRADMQEARAFAMESSPTTEQRTRDLLDKDDMKTNLKKAIY</sequence>
<protein>
    <submittedName>
        <fullName evidence="2">Peptidase_M41 domain-containing protein</fullName>
    </submittedName>
</protein>
<dbReference type="GO" id="GO:0004222">
    <property type="term" value="F:metalloendopeptidase activity"/>
    <property type="evidence" value="ECO:0007669"/>
    <property type="project" value="InterPro"/>
</dbReference>
<evidence type="ECO:0000313" key="2">
    <source>
        <dbReference type="WBParaSite" id="GPLIN_000664700"/>
    </source>
</evidence>
<reference evidence="1" key="2">
    <citation type="submission" date="2014-05" db="EMBL/GenBank/DDBJ databases">
        <title>The genome and life-stage specific transcriptomes of Globodera pallida elucidate key aspects of plant parasitism by a cyst nematode.</title>
        <authorList>
            <person name="Cotton J.A."/>
            <person name="Lilley C.J."/>
            <person name="Jones L.M."/>
            <person name="Kikuchi T."/>
            <person name="Reid A.J."/>
            <person name="Thorpe P."/>
            <person name="Tsai I.J."/>
            <person name="Beasley H."/>
            <person name="Blok V."/>
            <person name="Cock P.J.A."/>
            <person name="Van den Akker S.E."/>
            <person name="Holroyd N."/>
            <person name="Hunt M."/>
            <person name="Mantelin S."/>
            <person name="Naghra H."/>
            <person name="Pain A."/>
            <person name="Palomares-Rius J.E."/>
            <person name="Zarowiecki M."/>
            <person name="Berriman M."/>
            <person name="Jones J.T."/>
            <person name="Urwin P.E."/>
        </authorList>
    </citation>
    <scope>NUCLEOTIDE SEQUENCE [LARGE SCALE GENOMIC DNA]</scope>
    <source>
        <strain evidence="1">Lindley</strain>
    </source>
</reference>
<reference evidence="2" key="3">
    <citation type="submission" date="2016-06" db="UniProtKB">
        <authorList>
            <consortium name="WormBaseParasite"/>
        </authorList>
    </citation>
    <scope>IDENTIFICATION</scope>
</reference>
<organism evidence="1 2">
    <name type="scientific">Globodera pallida</name>
    <name type="common">Potato cyst nematode worm</name>
    <name type="synonym">Heterodera pallida</name>
    <dbReference type="NCBI Taxonomy" id="36090"/>
    <lineage>
        <taxon>Eukaryota</taxon>
        <taxon>Metazoa</taxon>
        <taxon>Ecdysozoa</taxon>
        <taxon>Nematoda</taxon>
        <taxon>Chromadorea</taxon>
        <taxon>Rhabditida</taxon>
        <taxon>Tylenchina</taxon>
        <taxon>Tylenchomorpha</taxon>
        <taxon>Tylenchoidea</taxon>
        <taxon>Heteroderidae</taxon>
        <taxon>Heteroderinae</taxon>
        <taxon>Globodera</taxon>
    </lineage>
</organism>
<dbReference type="Gene3D" id="1.20.58.760">
    <property type="entry name" value="Peptidase M41"/>
    <property type="match status" value="1"/>
</dbReference>
<accession>A0A183C1A4</accession>
<dbReference type="GO" id="GO:0006508">
    <property type="term" value="P:proteolysis"/>
    <property type="evidence" value="ECO:0007669"/>
    <property type="project" value="InterPro"/>
</dbReference>
<evidence type="ECO:0000313" key="1">
    <source>
        <dbReference type="Proteomes" id="UP000050741"/>
    </source>
</evidence>
<reference evidence="1" key="1">
    <citation type="submission" date="2013-12" db="EMBL/GenBank/DDBJ databases">
        <authorList>
            <person name="Aslett M."/>
        </authorList>
    </citation>
    <scope>NUCLEOTIDE SEQUENCE [LARGE SCALE GENOMIC DNA]</scope>
    <source>
        <strain evidence="1">Lindley</strain>
    </source>
</reference>
<dbReference type="WBParaSite" id="GPLIN_000664700">
    <property type="protein sequence ID" value="GPLIN_000664700"/>
    <property type="gene ID" value="GPLIN_000664700"/>
</dbReference>
<dbReference type="GO" id="GO:0005524">
    <property type="term" value="F:ATP binding"/>
    <property type="evidence" value="ECO:0007669"/>
    <property type="project" value="InterPro"/>
</dbReference>
<name>A0A183C1A4_GLOPA</name>
<dbReference type="GO" id="GO:0004176">
    <property type="term" value="F:ATP-dependent peptidase activity"/>
    <property type="evidence" value="ECO:0007669"/>
    <property type="project" value="InterPro"/>
</dbReference>
<dbReference type="SUPFAM" id="SSF140990">
    <property type="entry name" value="FtsH protease domain-like"/>
    <property type="match status" value="2"/>
</dbReference>